<protein>
    <recommendedName>
        <fullName evidence="3">BD-FAE-like domain-containing protein</fullName>
    </recommendedName>
</protein>
<name>A0A1L3F083_9GAMM</name>
<keyword evidence="5" id="KW-1185">Reference proteome</keyword>
<accession>A0A1L3F083</accession>
<keyword evidence="1" id="KW-0378">Hydrolase</keyword>
<dbReference type="Pfam" id="PF20434">
    <property type="entry name" value="BD-FAE"/>
    <property type="match status" value="1"/>
</dbReference>
<gene>
    <name evidence="4" type="ORF">BJI69_21585</name>
</gene>
<dbReference type="SUPFAM" id="SSF53474">
    <property type="entry name" value="alpha/beta-Hydrolases"/>
    <property type="match status" value="1"/>
</dbReference>
<dbReference type="KEGG" id="lrz:BJI69_21585"/>
<evidence type="ECO:0000313" key="4">
    <source>
        <dbReference type="EMBL" id="APG06693.1"/>
    </source>
</evidence>
<evidence type="ECO:0000259" key="3">
    <source>
        <dbReference type="Pfam" id="PF20434"/>
    </source>
</evidence>
<feature type="compositionally biased region" description="Pro residues" evidence="2">
    <location>
        <begin position="26"/>
        <end position="36"/>
    </location>
</feature>
<proteinExistence type="predicted"/>
<evidence type="ECO:0000256" key="2">
    <source>
        <dbReference type="SAM" id="MobiDB-lite"/>
    </source>
</evidence>
<dbReference type="Gene3D" id="3.40.50.1820">
    <property type="entry name" value="alpha/beta hydrolase"/>
    <property type="match status" value="1"/>
</dbReference>
<sequence>MACTGHAATRGAAEPTSPVSIDLWPSTPPGEGPGPRGPERVSTSGAVSNVSVPRIEIYSPAHPNGTAIIVIGGGGYARIGMGHEVMPTAAWLETQGVTAVVLYYRLPADHWPAVAPFQDAQRAIRVLRAHAQQLGINPARVGVLGFSAGGNLAGIAETRSAASFYRPVDAADQLSARPDFAALLYPVISLEQPYDTTRSGRELSTQADAAQAYSVQLHVTRNAPPTFLAQAKDDPIANIGNSQIMYEALKKNGVPAELHVFDTGGHGWGMGTPGSEVAAWPGLFATWARRNGFL</sequence>
<dbReference type="EMBL" id="CP017480">
    <property type="protein sequence ID" value="APG06693.1"/>
    <property type="molecule type" value="Genomic_DNA"/>
</dbReference>
<evidence type="ECO:0000313" key="5">
    <source>
        <dbReference type="Proteomes" id="UP000182987"/>
    </source>
</evidence>
<dbReference type="InterPro" id="IPR049492">
    <property type="entry name" value="BD-FAE-like_dom"/>
</dbReference>
<dbReference type="InterPro" id="IPR050300">
    <property type="entry name" value="GDXG_lipolytic_enzyme"/>
</dbReference>
<evidence type="ECO:0000256" key="1">
    <source>
        <dbReference type="ARBA" id="ARBA00022801"/>
    </source>
</evidence>
<dbReference type="AlphaFoldDB" id="A0A1L3F083"/>
<dbReference type="InterPro" id="IPR029058">
    <property type="entry name" value="AB_hydrolase_fold"/>
</dbReference>
<reference evidence="5" key="1">
    <citation type="submission" date="2016-09" db="EMBL/GenBank/DDBJ databases">
        <authorList>
            <person name="Lysoe E."/>
        </authorList>
    </citation>
    <scope>NUCLEOTIDE SEQUENCE [LARGE SCALE GENOMIC DNA]</scope>
    <source>
        <strain evidence="5">LJ96T</strain>
    </source>
</reference>
<dbReference type="GO" id="GO:0016787">
    <property type="term" value="F:hydrolase activity"/>
    <property type="evidence" value="ECO:0007669"/>
    <property type="project" value="UniProtKB-KW"/>
</dbReference>
<organism evidence="4 5">
    <name type="scientific">Luteibacter rhizovicinus DSM 16549</name>
    <dbReference type="NCBI Taxonomy" id="1440763"/>
    <lineage>
        <taxon>Bacteria</taxon>
        <taxon>Pseudomonadati</taxon>
        <taxon>Pseudomonadota</taxon>
        <taxon>Gammaproteobacteria</taxon>
        <taxon>Lysobacterales</taxon>
        <taxon>Rhodanobacteraceae</taxon>
        <taxon>Luteibacter</taxon>
    </lineage>
</organism>
<dbReference type="STRING" id="1440763.BJI69_21585"/>
<feature type="region of interest" description="Disordered" evidence="2">
    <location>
        <begin position="1"/>
        <end position="45"/>
    </location>
</feature>
<dbReference type="PANTHER" id="PTHR48081:SF6">
    <property type="entry name" value="PEPTIDASE S9 PROLYL OLIGOPEPTIDASE CATALYTIC DOMAIN-CONTAINING PROTEIN"/>
    <property type="match status" value="1"/>
</dbReference>
<dbReference type="PANTHER" id="PTHR48081">
    <property type="entry name" value="AB HYDROLASE SUPERFAMILY PROTEIN C4A8.06C"/>
    <property type="match status" value="1"/>
</dbReference>
<feature type="domain" description="BD-FAE-like" evidence="3">
    <location>
        <begin position="56"/>
        <end position="249"/>
    </location>
</feature>
<dbReference type="Proteomes" id="UP000182987">
    <property type="component" value="Chromosome"/>
</dbReference>